<comment type="catalytic activity">
    <reaction evidence="1">
        <text>(2R)-2-phosphoglycerate = (2R)-3-phosphoglycerate</text>
        <dbReference type="Rhea" id="RHEA:15901"/>
        <dbReference type="ChEBI" id="CHEBI:58272"/>
        <dbReference type="ChEBI" id="CHEBI:58289"/>
        <dbReference type="EC" id="5.4.2.12"/>
    </reaction>
</comment>
<keyword evidence="20" id="KW-0408">Iron</keyword>
<keyword evidence="15 30" id="KW-0227">DNA damage</keyword>
<evidence type="ECO:0000256" key="8">
    <source>
        <dbReference type="ARBA" id="ARBA00008343"/>
    </source>
</evidence>
<evidence type="ECO:0000256" key="4">
    <source>
        <dbReference type="ARBA" id="ARBA00004477"/>
    </source>
</evidence>
<evidence type="ECO:0000256" key="20">
    <source>
        <dbReference type="ARBA" id="ARBA00023004"/>
    </source>
</evidence>
<evidence type="ECO:0000256" key="17">
    <source>
        <dbReference type="ARBA" id="ARBA00022824"/>
    </source>
</evidence>
<accession>A0A9N7MLW4</accession>
<feature type="domain" description="Reticulon" evidence="32">
    <location>
        <begin position="651"/>
        <end position="733"/>
    </location>
</feature>
<comment type="subcellular location">
    <subcellularLocation>
        <location evidence="5">Cytoplasm</location>
    </subcellularLocation>
    <subcellularLocation>
        <location evidence="4 31">Endoplasmic reticulum membrane</location>
        <topology evidence="4 31">Multi-pass membrane protein</topology>
    </subcellularLocation>
    <subcellularLocation>
        <location evidence="6">Plastid</location>
        <location evidence="6">Chloroplast stroma</location>
        <location evidence="6">Chloroplast nucleoid</location>
    </subcellularLocation>
</comment>
<dbReference type="GO" id="GO:0030145">
    <property type="term" value="F:manganese ion binding"/>
    <property type="evidence" value="ECO:0007669"/>
    <property type="project" value="InterPro"/>
</dbReference>
<comment type="cofactor">
    <cofactor evidence="2">
        <name>Mn(2+)</name>
        <dbReference type="ChEBI" id="CHEBI:29035"/>
    </cofactor>
</comment>
<comment type="caution">
    <text evidence="30 31">Lacks conserved residue(s) required for the propagation of feature annotation.</text>
</comment>
<evidence type="ECO:0000256" key="28">
    <source>
        <dbReference type="ARBA" id="ARBA00023295"/>
    </source>
</evidence>
<dbReference type="PROSITE" id="PS01155">
    <property type="entry name" value="ENDONUCLEASE_III_2"/>
    <property type="match status" value="1"/>
</dbReference>
<dbReference type="InterPro" id="IPR004035">
    <property type="entry name" value="Endouclease-III_FeS-bd_BS"/>
</dbReference>
<evidence type="ECO:0000256" key="15">
    <source>
        <dbReference type="ARBA" id="ARBA00022763"/>
    </source>
</evidence>
<dbReference type="Gene3D" id="1.10.340.30">
    <property type="entry name" value="Hypothetical protein, domain 2"/>
    <property type="match status" value="1"/>
</dbReference>
<dbReference type="GO" id="GO:0003677">
    <property type="term" value="F:DNA binding"/>
    <property type="evidence" value="ECO:0007669"/>
    <property type="project" value="UniProtKB-UniRule"/>
</dbReference>
<evidence type="ECO:0000256" key="1">
    <source>
        <dbReference type="ARBA" id="ARBA00000370"/>
    </source>
</evidence>
<dbReference type="GO" id="GO:0010118">
    <property type="term" value="P:stomatal movement"/>
    <property type="evidence" value="ECO:0007669"/>
    <property type="project" value="UniProtKB-ARBA"/>
</dbReference>
<keyword evidence="23" id="KW-0324">Glycolysis</keyword>
<dbReference type="HAMAP" id="MF_03183">
    <property type="entry name" value="Endonuclease_III_Nth"/>
    <property type="match status" value="1"/>
</dbReference>
<dbReference type="InterPro" id="IPR000445">
    <property type="entry name" value="HhH_motif"/>
</dbReference>
<comment type="similarity">
    <text evidence="8 30">Belongs to the Nth/MutY family.</text>
</comment>
<feature type="transmembrane region" description="Helical" evidence="31">
    <location>
        <begin position="684"/>
        <end position="702"/>
    </location>
</feature>
<keyword evidence="14" id="KW-0479">Metal-binding</keyword>
<dbReference type="GO" id="GO:0005789">
    <property type="term" value="C:endoplasmic reticulum membrane"/>
    <property type="evidence" value="ECO:0007669"/>
    <property type="project" value="UniProtKB-SubCell"/>
</dbReference>
<dbReference type="GO" id="GO:0006007">
    <property type="term" value="P:glucose catabolic process"/>
    <property type="evidence" value="ECO:0007669"/>
    <property type="project" value="InterPro"/>
</dbReference>
<dbReference type="CDD" id="cd00056">
    <property type="entry name" value="ENDO3c"/>
    <property type="match status" value="1"/>
</dbReference>
<dbReference type="Gene3D" id="3.40.720.10">
    <property type="entry name" value="Alkaline Phosphatase, subunit A"/>
    <property type="match status" value="1"/>
</dbReference>
<dbReference type="GO" id="GO:0051539">
    <property type="term" value="F:4 iron, 4 sulfur cluster binding"/>
    <property type="evidence" value="ECO:0007669"/>
    <property type="project" value="UniProtKB-KW"/>
</dbReference>
<evidence type="ECO:0000313" key="34">
    <source>
        <dbReference type="Proteomes" id="UP001153555"/>
    </source>
</evidence>
<dbReference type="InterPro" id="IPR006124">
    <property type="entry name" value="Metalloenzyme"/>
</dbReference>
<dbReference type="GO" id="GO:0006285">
    <property type="term" value="P:base-excision repair, AP site formation"/>
    <property type="evidence" value="ECO:0007669"/>
    <property type="project" value="UniProtKB-UniRule"/>
</dbReference>
<dbReference type="Pfam" id="PF00730">
    <property type="entry name" value="HhH-GPD"/>
    <property type="match status" value="1"/>
</dbReference>
<dbReference type="FunFam" id="3.40.1450.10:FF:000002">
    <property type="entry name" value="2,3-bisphosphoglycerate-independent phosphoglycerate mutase"/>
    <property type="match status" value="1"/>
</dbReference>
<dbReference type="PANTHER" id="PTHR31637:SF7">
    <property type="entry name" value="2,3-BISPHOSPHOGLYCERATE-INDEPENDENT PHOSPHOGLYCERATE MUTASE 1"/>
    <property type="match status" value="1"/>
</dbReference>
<comment type="catalytic activity">
    <reaction evidence="30">
        <text>2'-deoxyribonucleotide-(2'-deoxyribose 5'-phosphate)-2'-deoxyribonucleotide-DNA = a 3'-end 2'-deoxyribonucleotide-(2,3-dehydro-2,3-deoxyribose 5'-phosphate)-DNA + a 5'-end 5'-phospho-2'-deoxyribonucleoside-DNA + H(+)</text>
        <dbReference type="Rhea" id="RHEA:66592"/>
        <dbReference type="Rhea" id="RHEA-COMP:13180"/>
        <dbReference type="Rhea" id="RHEA-COMP:16897"/>
        <dbReference type="Rhea" id="RHEA-COMP:17067"/>
        <dbReference type="ChEBI" id="CHEBI:15378"/>
        <dbReference type="ChEBI" id="CHEBI:136412"/>
        <dbReference type="ChEBI" id="CHEBI:157695"/>
        <dbReference type="ChEBI" id="CHEBI:167181"/>
        <dbReference type="EC" id="4.2.99.18"/>
    </reaction>
</comment>
<dbReference type="InterPro" id="IPR023170">
    <property type="entry name" value="HhH_base_excis_C"/>
</dbReference>
<dbReference type="PANTHER" id="PTHR31637">
    <property type="entry name" value="2,3-BISPHOSPHOGLYCERATE-INDEPENDENT PHOSPHOGLYCERATE MUTASE"/>
    <property type="match status" value="1"/>
</dbReference>
<evidence type="ECO:0000259" key="32">
    <source>
        <dbReference type="PROSITE" id="PS50845"/>
    </source>
</evidence>
<evidence type="ECO:0000256" key="24">
    <source>
        <dbReference type="ARBA" id="ARBA00023204"/>
    </source>
</evidence>
<dbReference type="InterPro" id="IPR005995">
    <property type="entry name" value="Pgm_bpd_ind"/>
</dbReference>
<evidence type="ECO:0000256" key="12">
    <source>
        <dbReference type="ARBA" id="ARBA00022490"/>
    </source>
</evidence>
<dbReference type="GO" id="GO:0006096">
    <property type="term" value="P:glycolytic process"/>
    <property type="evidence" value="ECO:0007669"/>
    <property type="project" value="UniProtKB-KW"/>
</dbReference>
<evidence type="ECO:0000256" key="31">
    <source>
        <dbReference type="RuleBase" id="RU363132"/>
    </source>
</evidence>
<keyword evidence="27 30" id="KW-0456">Lyase</keyword>
<evidence type="ECO:0000256" key="13">
    <source>
        <dbReference type="ARBA" id="ARBA00022692"/>
    </source>
</evidence>
<keyword evidence="24 30" id="KW-0234">DNA repair</keyword>
<sequence length="1064" mass="117833">MGSSGFSWKLKDHPKFPKGKPVAVVVLDGWGEANPNQYNCIHVAETPTMDSLKKGEPDRWRLVKAHGPAVGLPTEDDMGNSEVGHNALGAGRIFAQGAKLVDIALETGKIYDGEGFKYIKESFPNGTLHLIGLLSDGGVHSRLDQLQLLLKGASEHGAKKIRVHILTDGRDVLDGSSVGFVETLESDLAKLREKGVDARVASGGGRMYVTMDRYENDWDVVKRGWDAQVLGEAPHKFTNPVEAVKKLREIPNTNDQYLPPFVIVDDSGKPVGPIVDGDAVVTFNFRADRMVMLAKALEYEDFDKFDRVRFPKIRYAGMLQYDGELKLPSKYLVSPPEIDRTSGEYLVHNGIRTFACSETVKFGHVTFFWNGNRSGYFNPQMEEYVEVPSDSGITFNVQPKMKALEIAEKARDAILSRKFDQVRVNLPNSDMVGHTGDIEATVVACKAADEAVKMILDAIEQVGGIYVVTADHGNAEDMVKRNKKGEPLLDKNGNIQILTSHTLQPVPVAIGGPGLAPGVRFRKDVPTPGLANVAATVMNLHGFEAPTDYETTLIEKKSAFSPFSTPCGWFSFSSEVVSFQVYTFRGEGKMPEGITAEALMNNIMDSISDSVSKNKHVSFFEEEKSNSVTSQFNRLFGREKPVHHLLGGGKSADVLLWRNKKISASVLTGATLIWVLFEWLNYHFLTLVSFVLVLGMLVQFVWKNASGIINRSPSKVPRLVLPEEFFVNIGKGIGQMRITRFSSAKREMKASTGSKITGSESGENKELVPELRVFVRKRRGIKTDQAIVEEVKPQILDQKPSSLPEIEDFGYQTDKSHSRMKQAPENWEKVLEAIRNMRSSEDAPVDSMGCEKAGSSLPPEERRFAVLVSSLLSSQTKDHVTHGAIQRLLQNDLLTAEAIDKAIEDEIKKLIYPVGFYTRKASNMKKIAKICLSKYNGDIPSTLDGLLQLPGIGPKMAHLVMNVGWNNVQGICVDTHVHRICNRLGWVSRPGTNQKTSTPEETRVSLQLWLPKEEWVPINPLLVGFGQTVCTPLRPRCSICTISDFCPSAFKESPIPLSKIKKKR</sequence>
<dbReference type="InterPro" id="IPR011258">
    <property type="entry name" value="BPG-indep_PGM_N"/>
</dbReference>
<comment type="similarity">
    <text evidence="9">Belongs to the BPG-independent phosphoglycerate mutase family.</text>
</comment>
<dbReference type="InterPro" id="IPR011257">
    <property type="entry name" value="DNA_glycosylase"/>
</dbReference>
<dbReference type="SUPFAM" id="SSF48150">
    <property type="entry name" value="DNA-glycosylase"/>
    <property type="match status" value="1"/>
</dbReference>
<dbReference type="SUPFAM" id="SSF64158">
    <property type="entry name" value="2,3-Bisphosphoglycerate-independent phosphoglycerate mutase, substrate-binding domain"/>
    <property type="match status" value="1"/>
</dbReference>
<dbReference type="Pfam" id="PF01676">
    <property type="entry name" value="Metalloenzyme"/>
    <property type="match status" value="1"/>
</dbReference>
<dbReference type="Pfam" id="PF02453">
    <property type="entry name" value="Reticulon"/>
    <property type="match status" value="1"/>
</dbReference>
<dbReference type="InterPro" id="IPR003651">
    <property type="entry name" value="Endonuclease3_FeS-loop_motif"/>
</dbReference>
<keyword evidence="11" id="KW-0004">4Fe-4S</keyword>
<keyword evidence="13 31" id="KW-0812">Transmembrane</keyword>
<gene>
    <name evidence="30" type="primary">NTH1</name>
    <name evidence="33" type="ORF">SHERM_10674</name>
</gene>
<dbReference type="SMART" id="SM00478">
    <property type="entry name" value="ENDO3c"/>
    <property type="match status" value="1"/>
</dbReference>
<dbReference type="GO" id="GO:0010037">
    <property type="term" value="P:response to carbon dioxide"/>
    <property type="evidence" value="ECO:0007669"/>
    <property type="project" value="UniProtKB-ARBA"/>
</dbReference>
<keyword evidence="18" id="KW-0809">Transit peptide</keyword>
<dbReference type="InterPro" id="IPR030841">
    <property type="entry name" value="NTH1"/>
</dbReference>
<comment type="function">
    <text evidence="29 30">Bifunctional DNA N-glycosylase with associated apurinic/apyrimidinic (AP) lyase function that catalyzes the first step in base excision repair (BER), the primary repair pathway for the repair of oxidative DNA damage. The DNA N-glycosylase activity releases the damaged DNA base from DNA by cleaving the N-glycosidic bond, leaving an AP site. The AP lyase activity cleaves the phosphodiester bond 3' to the AP site by a beta-elimination. Primarily recognizes and repairs oxidative base damage of pyrimidines.</text>
</comment>
<comment type="subunit">
    <text evidence="10">Monomer.</text>
</comment>
<dbReference type="InterPro" id="IPR003388">
    <property type="entry name" value="Reticulon"/>
</dbReference>
<evidence type="ECO:0000256" key="11">
    <source>
        <dbReference type="ARBA" id="ARBA00022485"/>
    </source>
</evidence>
<dbReference type="EC" id="4.2.99.18" evidence="30"/>
<keyword evidence="22 31" id="KW-0472">Membrane</keyword>
<evidence type="ECO:0000256" key="27">
    <source>
        <dbReference type="ARBA" id="ARBA00023239"/>
    </source>
</evidence>
<organism evidence="33 34">
    <name type="scientific">Striga hermonthica</name>
    <name type="common">Purple witchweed</name>
    <name type="synonym">Buchnera hermonthica</name>
    <dbReference type="NCBI Taxonomy" id="68872"/>
    <lineage>
        <taxon>Eukaryota</taxon>
        <taxon>Viridiplantae</taxon>
        <taxon>Streptophyta</taxon>
        <taxon>Embryophyta</taxon>
        <taxon>Tracheophyta</taxon>
        <taxon>Spermatophyta</taxon>
        <taxon>Magnoliopsida</taxon>
        <taxon>eudicotyledons</taxon>
        <taxon>Gunneridae</taxon>
        <taxon>Pentapetalae</taxon>
        <taxon>asterids</taxon>
        <taxon>lamiids</taxon>
        <taxon>Lamiales</taxon>
        <taxon>Orobanchaceae</taxon>
        <taxon>Buchnereae</taxon>
        <taxon>Striga</taxon>
    </lineage>
</organism>
<name>A0A9N7MLW4_STRHE</name>
<comment type="pathway">
    <text evidence="7">Carbohydrate degradation; glycolysis; pyruvate from D-glyceraldehyde 3-phosphate: step 3/5.</text>
</comment>
<evidence type="ECO:0000313" key="33">
    <source>
        <dbReference type="EMBL" id="CAA0808429.1"/>
    </source>
</evidence>
<dbReference type="FunFam" id="1.10.340.30:FF:000005">
    <property type="entry name" value="Endonuclease III-like protein 1"/>
    <property type="match status" value="1"/>
</dbReference>
<comment type="cofactor">
    <cofactor evidence="3">
        <name>[4Fe-4S] cluster</name>
        <dbReference type="ChEBI" id="CHEBI:49883"/>
    </cofactor>
</comment>
<dbReference type="FunFam" id="1.10.1670.10:FF:000003">
    <property type="entry name" value="Endonuclease III homolog"/>
    <property type="match status" value="1"/>
</dbReference>
<evidence type="ECO:0000256" key="29">
    <source>
        <dbReference type="ARBA" id="ARBA00053205"/>
    </source>
</evidence>
<dbReference type="InterPro" id="IPR003265">
    <property type="entry name" value="HhH-GPD_domain"/>
</dbReference>
<dbReference type="GO" id="GO:0000703">
    <property type="term" value="F:oxidized pyrimidine nucleobase lesion DNA N-glycosylase activity"/>
    <property type="evidence" value="ECO:0007669"/>
    <property type="project" value="UniProtKB-UniRule"/>
</dbReference>
<dbReference type="OrthoDB" id="952271at2759"/>
<keyword evidence="21" id="KW-0411">Iron-sulfur</keyword>
<dbReference type="GO" id="GO:0140078">
    <property type="term" value="F:class I DNA-(apurinic or apyrimidinic site) endonuclease activity"/>
    <property type="evidence" value="ECO:0007669"/>
    <property type="project" value="UniProtKB-EC"/>
</dbReference>
<dbReference type="InterPro" id="IPR017850">
    <property type="entry name" value="Alkaline_phosphatase_core_sf"/>
</dbReference>
<dbReference type="Pfam" id="PF06415">
    <property type="entry name" value="iPGM_N"/>
    <property type="match status" value="1"/>
</dbReference>
<dbReference type="EC" id="3.2.2.-" evidence="30"/>
<evidence type="ECO:0000256" key="22">
    <source>
        <dbReference type="ARBA" id="ARBA00023136"/>
    </source>
</evidence>
<dbReference type="PROSITE" id="PS00764">
    <property type="entry name" value="ENDONUCLEASE_III_1"/>
    <property type="match status" value="1"/>
</dbReference>
<dbReference type="SUPFAM" id="SSF53649">
    <property type="entry name" value="Alkaline phosphatase-like"/>
    <property type="match status" value="1"/>
</dbReference>
<evidence type="ECO:0000256" key="16">
    <source>
        <dbReference type="ARBA" id="ARBA00022801"/>
    </source>
</evidence>
<dbReference type="GO" id="GO:0004619">
    <property type="term" value="F:phosphoglycerate mutase activity"/>
    <property type="evidence" value="ECO:0007669"/>
    <property type="project" value="UniProtKB-EC"/>
</dbReference>
<dbReference type="Proteomes" id="UP001153555">
    <property type="component" value="Unassembled WGS sequence"/>
</dbReference>
<evidence type="ECO:0000256" key="18">
    <source>
        <dbReference type="ARBA" id="ARBA00022946"/>
    </source>
</evidence>
<proteinExistence type="inferred from homology"/>
<comment type="caution">
    <text evidence="33">The sequence shown here is derived from an EMBL/GenBank/DDBJ whole genome shotgun (WGS) entry which is preliminary data.</text>
</comment>
<dbReference type="SMART" id="SM00525">
    <property type="entry name" value="FES"/>
    <property type="match status" value="1"/>
</dbReference>
<keyword evidence="28 30" id="KW-0326">Glycosidase</keyword>
<evidence type="ECO:0000256" key="23">
    <source>
        <dbReference type="ARBA" id="ARBA00023152"/>
    </source>
</evidence>
<evidence type="ECO:0000256" key="5">
    <source>
        <dbReference type="ARBA" id="ARBA00004496"/>
    </source>
</evidence>
<evidence type="ECO:0000256" key="9">
    <source>
        <dbReference type="ARBA" id="ARBA00008819"/>
    </source>
</evidence>
<evidence type="ECO:0000256" key="25">
    <source>
        <dbReference type="ARBA" id="ARBA00023211"/>
    </source>
</evidence>
<dbReference type="InterPro" id="IPR036646">
    <property type="entry name" value="PGAM_B_sf"/>
</dbReference>
<dbReference type="AlphaFoldDB" id="A0A9N7MLW4"/>
<keyword evidence="19 31" id="KW-1133">Transmembrane helix</keyword>
<dbReference type="Gene3D" id="1.10.1670.10">
    <property type="entry name" value="Helix-hairpin-Helix base-excision DNA repair enzymes (C-terminal)"/>
    <property type="match status" value="1"/>
</dbReference>
<dbReference type="GO" id="GO:0042644">
    <property type="term" value="C:chloroplast nucleoid"/>
    <property type="evidence" value="ECO:0007669"/>
    <property type="project" value="UniProtKB-SubCell"/>
</dbReference>
<evidence type="ECO:0000256" key="2">
    <source>
        <dbReference type="ARBA" id="ARBA00001936"/>
    </source>
</evidence>
<dbReference type="GO" id="GO:0009637">
    <property type="term" value="P:response to blue light"/>
    <property type="evidence" value="ECO:0007669"/>
    <property type="project" value="UniProtKB-ARBA"/>
</dbReference>
<reference evidence="33" key="1">
    <citation type="submission" date="2019-12" db="EMBL/GenBank/DDBJ databases">
        <authorList>
            <person name="Scholes J."/>
        </authorList>
    </citation>
    <scope>NUCLEOTIDE SEQUENCE</scope>
</reference>
<dbReference type="CDD" id="cd16010">
    <property type="entry name" value="iPGM"/>
    <property type="match status" value="1"/>
</dbReference>
<keyword evidence="26" id="KW-0413">Isomerase</keyword>
<dbReference type="Pfam" id="PF00633">
    <property type="entry name" value="HHH"/>
    <property type="match status" value="1"/>
</dbReference>
<keyword evidence="17 31" id="KW-0256">Endoplasmic reticulum</keyword>
<evidence type="ECO:0000256" key="26">
    <source>
        <dbReference type="ARBA" id="ARBA00023235"/>
    </source>
</evidence>
<evidence type="ECO:0000256" key="14">
    <source>
        <dbReference type="ARBA" id="ARBA00022723"/>
    </source>
</evidence>
<keyword evidence="16 30" id="KW-0378">Hydrolase</keyword>
<dbReference type="NCBIfam" id="TIGR01307">
    <property type="entry name" value="pgm_bpd_ind"/>
    <property type="match status" value="1"/>
</dbReference>
<evidence type="ECO:0000256" key="19">
    <source>
        <dbReference type="ARBA" id="ARBA00022989"/>
    </source>
</evidence>
<evidence type="ECO:0000256" key="30">
    <source>
        <dbReference type="HAMAP-Rule" id="MF_03183"/>
    </source>
</evidence>
<dbReference type="PROSITE" id="PS50845">
    <property type="entry name" value="RETICULON"/>
    <property type="match status" value="1"/>
</dbReference>
<protein>
    <recommendedName>
        <fullName evidence="30">Endonuclease III homolog</fullName>
        <ecNumber evidence="30">3.2.2.-</ecNumber>
        <ecNumber evidence="30">4.2.99.18</ecNumber>
    </recommendedName>
    <alternativeName>
        <fullName evidence="30">Bifunctional DNA N-glycosylase/DNA-(apurinic or apyrimidinic site) lyase</fullName>
        <shortName evidence="30">DNA glycosylase/AP lyase</shortName>
    </alternativeName>
</protein>
<dbReference type="EMBL" id="CACSLK010003174">
    <property type="protein sequence ID" value="CAA0808429.1"/>
    <property type="molecule type" value="Genomic_DNA"/>
</dbReference>
<keyword evidence="25" id="KW-0464">Manganese</keyword>
<evidence type="ECO:0000256" key="6">
    <source>
        <dbReference type="ARBA" id="ARBA00004595"/>
    </source>
</evidence>
<keyword evidence="12" id="KW-0963">Cytoplasm</keyword>
<dbReference type="InterPro" id="IPR004036">
    <property type="entry name" value="Endonuclease-III-like_CS2"/>
</dbReference>
<evidence type="ECO:0000256" key="10">
    <source>
        <dbReference type="ARBA" id="ARBA00011245"/>
    </source>
</evidence>
<evidence type="ECO:0000256" key="3">
    <source>
        <dbReference type="ARBA" id="ARBA00001966"/>
    </source>
</evidence>
<dbReference type="GO" id="GO:0005634">
    <property type="term" value="C:nucleus"/>
    <property type="evidence" value="ECO:0007669"/>
    <property type="project" value="InterPro"/>
</dbReference>
<keyword evidence="34" id="KW-1185">Reference proteome</keyword>
<dbReference type="Gene3D" id="3.40.1450.10">
    <property type="entry name" value="BPG-independent phosphoglycerate mutase, domain B"/>
    <property type="match status" value="1"/>
</dbReference>
<evidence type="ECO:0000256" key="7">
    <source>
        <dbReference type="ARBA" id="ARBA00004798"/>
    </source>
</evidence>
<evidence type="ECO:0000256" key="21">
    <source>
        <dbReference type="ARBA" id="ARBA00023014"/>
    </source>
</evidence>